<gene>
    <name evidence="2" type="ORF">ACEZDB_13565</name>
    <name evidence="1" type="ORF">ACEZDG_22030</name>
</gene>
<evidence type="ECO:0000313" key="4">
    <source>
        <dbReference type="Proteomes" id="UP001592582"/>
    </source>
</evidence>
<dbReference type="EMBL" id="JBHEZY010000004">
    <property type="protein sequence ID" value="MFC1431673.1"/>
    <property type="molecule type" value="Genomic_DNA"/>
</dbReference>
<dbReference type="EMBL" id="JBHEZX010000009">
    <property type="protein sequence ID" value="MFC1411948.1"/>
    <property type="molecule type" value="Genomic_DNA"/>
</dbReference>
<reference evidence="3 4" key="1">
    <citation type="submission" date="2024-09" db="EMBL/GenBank/DDBJ databases">
        <authorList>
            <person name="Lee S.D."/>
        </authorList>
    </citation>
    <scope>NUCLEOTIDE SEQUENCE [LARGE SCALE GENOMIC DNA]</scope>
    <source>
        <strain evidence="1 4">N1-1</strain>
        <strain evidence="2 3">N1-3</strain>
    </source>
</reference>
<proteinExistence type="predicted"/>
<dbReference type="Proteomes" id="UP001592530">
    <property type="component" value="Unassembled WGS sequence"/>
</dbReference>
<name>A0ABV6VE09_9ACTN</name>
<keyword evidence="4" id="KW-1185">Reference proteome</keyword>
<accession>A0ABV6VE09</accession>
<evidence type="ECO:0000313" key="1">
    <source>
        <dbReference type="EMBL" id="MFC1411948.1"/>
    </source>
</evidence>
<evidence type="ECO:0000313" key="2">
    <source>
        <dbReference type="EMBL" id="MFC1431673.1"/>
    </source>
</evidence>
<evidence type="ECO:0000313" key="3">
    <source>
        <dbReference type="Proteomes" id="UP001592530"/>
    </source>
</evidence>
<dbReference type="Proteomes" id="UP001592582">
    <property type="component" value="Unassembled WGS sequence"/>
</dbReference>
<protein>
    <submittedName>
        <fullName evidence="1">Uncharacterized protein</fullName>
    </submittedName>
</protein>
<dbReference type="RefSeq" id="WP_380512228.1">
    <property type="nucleotide sequence ID" value="NZ_JBHEZX010000009.1"/>
</dbReference>
<sequence length="67" mass="7060">MAKRTIEVRADKGQFLTLDEVAAWVQDAMRGGAAGDTVVEATVSFGQKLQKISVTAPTSTPADRLGP</sequence>
<organism evidence="1 4">
    <name type="scientific">Streptacidiphilus alkalitolerans</name>
    <dbReference type="NCBI Taxonomy" id="3342712"/>
    <lineage>
        <taxon>Bacteria</taxon>
        <taxon>Bacillati</taxon>
        <taxon>Actinomycetota</taxon>
        <taxon>Actinomycetes</taxon>
        <taxon>Kitasatosporales</taxon>
        <taxon>Streptomycetaceae</taxon>
        <taxon>Streptacidiphilus</taxon>
    </lineage>
</organism>
<comment type="caution">
    <text evidence="1">The sequence shown here is derived from an EMBL/GenBank/DDBJ whole genome shotgun (WGS) entry which is preliminary data.</text>
</comment>